<dbReference type="GO" id="GO:0005829">
    <property type="term" value="C:cytosol"/>
    <property type="evidence" value="ECO:0007669"/>
    <property type="project" value="TreeGrafter"/>
</dbReference>
<keyword evidence="5" id="KW-0804">Transcription</keyword>
<dbReference type="InterPro" id="IPR036388">
    <property type="entry name" value="WH-like_DNA-bd_sf"/>
</dbReference>
<evidence type="ECO:0000313" key="11">
    <source>
        <dbReference type="Proteomes" id="UP000239833"/>
    </source>
</evidence>
<dbReference type="InterPro" id="IPR011006">
    <property type="entry name" value="CheY-like_superfamily"/>
</dbReference>
<evidence type="ECO:0000256" key="6">
    <source>
        <dbReference type="PROSITE-ProRule" id="PRU00169"/>
    </source>
</evidence>
<dbReference type="GO" id="GO:0000976">
    <property type="term" value="F:transcription cis-regulatory region binding"/>
    <property type="evidence" value="ECO:0007669"/>
    <property type="project" value="TreeGrafter"/>
</dbReference>
<gene>
    <name evidence="10" type="primary">phoP_2</name>
    <name evidence="10" type="ORF">ERICIII_02519</name>
</gene>
<evidence type="ECO:0000256" key="1">
    <source>
        <dbReference type="ARBA" id="ARBA00022553"/>
    </source>
</evidence>
<dbReference type="GO" id="GO:0000156">
    <property type="term" value="F:phosphorelay response regulator activity"/>
    <property type="evidence" value="ECO:0007669"/>
    <property type="project" value="TreeGrafter"/>
</dbReference>
<dbReference type="PANTHER" id="PTHR48111">
    <property type="entry name" value="REGULATOR OF RPOS"/>
    <property type="match status" value="1"/>
</dbReference>
<dbReference type="RefSeq" id="WP_230460691.1">
    <property type="nucleotide sequence ID" value="NZ_CP019655.1"/>
</dbReference>
<evidence type="ECO:0000259" key="9">
    <source>
        <dbReference type="PROSITE" id="PS51755"/>
    </source>
</evidence>
<name>A0A2L1UEQ5_9BACL</name>
<keyword evidence="2" id="KW-0902">Two-component regulatory system</keyword>
<sequence>MRLLIIEDYIELSHVMKSGLEKGGFKVDVANTGMDGEEKSFVSRYDSILLDLNLPDKDGIEILSFLRENHIHTPIVIVTARDEVYQRALGLNSGADDYIIKPFDFVEFEARIQAVIRRYYGRAKNEIDIGKIKVCPQTRKAYIDGLEIILSAKEFDILEYLASRSPDIVSSEDIAEHV</sequence>
<dbReference type="InterPro" id="IPR001789">
    <property type="entry name" value="Sig_transdc_resp-reg_receiver"/>
</dbReference>
<dbReference type="InterPro" id="IPR039420">
    <property type="entry name" value="WalR-like"/>
</dbReference>
<accession>A0A2L1UEQ5</accession>
<feature type="domain" description="Response regulatory" evidence="8">
    <location>
        <begin position="2"/>
        <end position="116"/>
    </location>
</feature>
<dbReference type="GeneID" id="64219189"/>
<dbReference type="Gene3D" id="6.10.250.690">
    <property type="match status" value="1"/>
</dbReference>
<evidence type="ECO:0000256" key="5">
    <source>
        <dbReference type="ARBA" id="ARBA00023163"/>
    </source>
</evidence>
<dbReference type="PANTHER" id="PTHR48111:SF22">
    <property type="entry name" value="REGULATOR OF RPOS"/>
    <property type="match status" value="1"/>
</dbReference>
<keyword evidence="4 7" id="KW-0238">DNA-binding</keyword>
<feature type="domain" description="OmpR/PhoB-type" evidence="9">
    <location>
        <begin position="124"/>
        <end position="178"/>
    </location>
</feature>
<dbReference type="InterPro" id="IPR001867">
    <property type="entry name" value="OmpR/PhoB-type_DNA-bd"/>
</dbReference>
<feature type="modified residue" description="4-aspartylphosphate" evidence="6">
    <location>
        <position position="51"/>
    </location>
</feature>
<evidence type="ECO:0000313" key="10">
    <source>
        <dbReference type="EMBL" id="AVF26665.1"/>
    </source>
</evidence>
<feature type="DNA-binding region" description="OmpR/PhoB-type" evidence="7">
    <location>
        <begin position="124"/>
        <end position="178"/>
    </location>
</feature>
<dbReference type="EMBL" id="CP019655">
    <property type="protein sequence ID" value="AVF26665.1"/>
    <property type="molecule type" value="Genomic_DNA"/>
</dbReference>
<dbReference type="GO" id="GO:0032993">
    <property type="term" value="C:protein-DNA complex"/>
    <property type="evidence" value="ECO:0007669"/>
    <property type="project" value="TreeGrafter"/>
</dbReference>
<dbReference type="Gene3D" id="1.10.10.10">
    <property type="entry name" value="Winged helix-like DNA-binding domain superfamily/Winged helix DNA-binding domain"/>
    <property type="match status" value="1"/>
</dbReference>
<dbReference type="AlphaFoldDB" id="A0A2L1UEQ5"/>
<evidence type="ECO:0000256" key="3">
    <source>
        <dbReference type="ARBA" id="ARBA00023015"/>
    </source>
</evidence>
<proteinExistence type="predicted"/>
<evidence type="ECO:0000256" key="4">
    <source>
        <dbReference type="ARBA" id="ARBA00023125"/>
    </source>
</evidence>
<evidence type="ECO:0000256" key="7">
    <source>
        <dbReference type="PROSITE-ProRule" id="PRU01091"/>
    </source>
</evidence>
<dbReference type="PROSITE" id="PS51755">
    <property type="entry name" value="OMPR_PHOB"/>
    <property type="match status" value="1"/>
</dbReference>
<protein>
    <submittedName>
        <fullName evidence="10">Alkaline phosphatase synthesis transcriptional regulatory protein PhoP</fullName>
    </submittedName>
</protein>
<evidence type="ECO:0000259" key="8">
    <source>
        <dbReference type="PROSITE" id="PS50110"/>
    </source>
</evidence>
<dbReference type="SUPFAM" id="SSF52172">
    <property type="entry name" value="CheY-like"/>
    <property type="match status" value="1"/>
</dbReference>
<dbReference type="SMART" id="SM00448">
    <property type="entry name" value="REC"/>
    <property type="match status" value="1"/>
</dbReference>
<dbReference type="Pfam" id="PF00072">
    <property type="entry name" value="Response_reg"/>
    <property type="match status" value="1"/>
</dbReference>
<dbReference type="PROSITE" id="PS50110">
    <property type="entry name" value="RESPONSE_REGULATORY"/>
    <property type="match status" value="1"/>
</dbReference>
<organism evidence="10 11">
    <name type="scientific">Paenibacillus larvae subsp. larvae</name>
    <dbReference type="NCBI Taxonomy" id="147375"/>
    <lineage>
        <taxon>Bacteria</taxon>
        <taxon>Bacillati</taxon>
        <taxon>Bacillota</taxon>
        <taxon>Bacilli</taxon>
        <taxon>Bacillales</taxon>
        <taxon>Paenibacillaceae</taxon>
        <taxon>Paenibacillus</taxon>
    </lineage>
</organism>
<dbReference type="Proteomes" id="UP000239833">
    <property type="component" value="Chromosome"/>
</dbReference>
<keyword evidence="3" id="KW-0805">Transcription regulation</keyword>
<dbReference type="GO" id="GO:0006355">
    <property type="term" value="P:regulation of DNA-templated transcription"/>
    <property type="evidence" value="ECO:0007669"/>
    <property type="project" value="InterPro"/>
</dbReference>
<dbReference type="Gene3D" id="3.40.50.2300">
    <property type="match status" value="1"/>
</dbReference>
<evidence type="ECO:0000256" key="2">
    <source>
        <dbReference type="ARBA" id="ARBA00023012"/>
    </source>
</evidence>
<reference evidence="11" key="1">
    <citation type="submission" date="2017-02" db="EMBL/GenBank/DDBJ databases">
        <title>Delineation of Paenibacillus larvae strains originating from foulbrood outbreaks.</title>
        <authorList>
            <person name="Beims H."/>
            <person name="Bunk B."/>
            <person name="Sproeer C."/>
            <person name="Mohr K.I."/>
            <person name="Pradella S."/>
            <person name="Guenther G."/>
            <person name="Rohde M."/>
            <person name="von der Ohe W."/>
            <person name="Steinert M."/>
        </authorList>
    </citation>
    <scope>NUCLEOTIDE SEQUENCE [LARGE SCALE GENOMIC DNA]</scope>
    <source>
        <strain evidence="11">Eric_III</strain>
    </source>
</reference>
<keyword evidence="1 6" id="KW-0597">Phosphoprotein</keyword>